<name>A0A1Q3FZH4_CULTA</name>
<feature type="transmembrane region" description="Helical" evidence="1">
    <location>
        <begin position="7"/>
        <end position="29"/>
    </location>
</feature>
<reference evidence="2" key="1">
    <citation type="submission" date="2017-01" db="EMBL/GenBank/DDBJ databases">
        <title>A deep insight into the sialotranscriptome of adult male and female Cluex tarsalis mosquitoes.</title>
        <authorList>
            <person name="Ribeiro J.M."/>
            <person name="Moreira F."/>
            <person name="Bernard K.A."/>
            <person name="Calvo E."/>
        </authorList>
    </citation>
    <scope>NUCLEOTIDE SEQUENCE</scope>
    <source>
        <strain evidence="2">Kern County</strain>
        <tissue evidence="2">Salivary glands</tissue>
    </source>
</reference>
<dbReference type="EMBL" id="GFDL01002074">
    <property type="protein sequence ID" value="JAV32971.1"/>
    <property type="molecule type" value="Transcribed_RNA"/>
</dbReference>
<dbReference type="AlphaFoldDB" id="A0A1Q3FZH4"/>
<accession>A0A1Q3FZH4</accession>
<organism evidence="2">
    <name type="scientific">Culex tarsalis</name>
    <name type="common">Encephalitis mosquito</name>
    <dbReference type="NCBI Taxonomy" id="7177"/>
    <lineage>
        <taxon>Eukaryota</taxon>
        <taxon>Metazoa</taxon>
        <taxon>Ecdysozoa</taxon>
        <taxon>Arthropoda</taxon>
        <taxon>Hexapoda</taxon>
        <taxon>Insecta</taxon>
        <taxon>Pterygota</taxon>
        <taxon>Neoptera</taxon>
        <taxon>Endopterygota</taxon>
        <taxon>Diptera</taxon>
        <taxon>Nematocera</taxon>
        <taxon>Culicoidea</taxon>
        <taxon>Culicidae</taxon>
        <taxon>Culicinae</taxon>
        <taxon>Culicini</taxon>
        <taxon>Culex</taxon>
        <taxon>Culex</taxon>
    </lineage>
</organism>
<keyword evidence="1" id="KW-0812">Transmembrane</keyword>
<keyword evidence="1" id="KW-1133">Transmembrane helix</keyword>
<sequence length="162" mass="18540">MTLSVKVYRVLSFIYAGLALVGSLFLLFNRKHLTTVENNHQFIHLFATLWLLFNCVLIYGLVLRDTTFVRIHLYFVRAVFGMVLLALILGIMTYLGMDFGIMDKDNIPVKRKLKSALELALLLCFTVVDVIYFAIEFVLKRFITAVKQGENVQVTIDIISSK</sequence>
<evidence type="ECO:0000313" key="2">
    <source>
        <dbReference type="EMBL" id="JAV32971.1"/>
    </source>
</evidence>
<feature type="transmembrane region" description="Helical" evidence="1">
    <location>
        <begin position="116"/>
        <end position="139"/>
    </location>
</feature>
<proteinExistence type="predicted"/>
<protein>
    <submittedName>
        <fullName evidence="2">Putative membrane protein</fullName>
    </submittedName>
</protein>
<keyword evidence="1" id="KW-0472">Membrane</keyword>
<feature type="transmembrane region" description="Helical" evidence="1">
    <location>
        <begin position="41"/>
        <end position="62"/>
    </location>
</feature>
<feature type="transmembrane region" description="Helical" evidence="1">
    <location>
        <begin position="74"/>
        <end position="96"/>
    </location>
</feature>
<evidence type="ECO:0000256" key="1">
    <source>
        <dbReference type="SAM" id="Phobius"/>
    </source>
</evidence>